<dbReference type="InterPro" id="IPR050131">
    <property type="entry name" value="Peptidase_S8_subtilisin-like"/>
</dbReference>
<keyword evidence="6 10" id="KW-0645">Protease</keyword>
<evidence type="ECO:0000256" key="3">
    <source>
        <dbReference type="ARBA" id="ARBA00012462"/>
    </source>
</evidence>
<dbReference type="Gene3D" id="6.10.250.3080">
    <property type="match status" value="1"/>
</dbReference>
<dbReference type="GO" id="GO:0005829">
    <property type="term" value="C:cytosol"/>
    <property type="evidence" value="ECO:0007669"/>
    <property type="project" value="TreeGrafter"/>
</dbReference>
<dbReference type="PROSITE" id="PS00138">
    <property type="entry name" value="SUBTILASE_SER"/>
    <property type="match status" value="1"/>
</dbReference>
<dbReference type="GeneID" id="136809484"/>
<dbReference type="Gene3D" id="1.25.40.710">
    <property type="match status" value="1"/>
</dbReference>
<dbReference type="InterPro" id="IPR000209">
    <property type="entry name" value="Peptidase_S8/S53_dom"/>
</dbReference>
<dbReference type="InterPro" id="IPR046940">
    <property type="entry name" value="TPPII_Ig-like_sf"/>
</dbReference>
<feature type="active site" description="Charge relay system" evidence="10">
    <location>
        <position position="262"/>
    </location>
</feature>
<dbReference type="Pfam" id="PF21316">
    <property type="entry name" value="TPPII_GBD"/>
    <property type="match status" value="1"/>
</dbReference>
<feature type="compositionally biased region" description="Basic and acidic residues" evidence="11">
    <location>
        <begin position="1004"/>
        <end position="1016"/>
    </location>
</feature>
<dbReference type="PROSITE" id="PS51892">
    <property type="entry name" value="SUBTILASE"/>
    <property type="match status" value="1"/>
</dbReference>
<protein>
    <recommendedName>
        <fullName evidence="4">Tripeptidyl-peptidase 2</fullName>
        <ecNumber evidence="3">3.4.14.10</ecNumber>
    </recommendedName>
    <alternativeName>
        <fullName evidence="9">Tripeptidyl aminopeptidase</fullName>
    </alternativeName>
</protein>
<evidence type="ECO:0000256" key="7">
    <source>
        <dbReference type="ARBA" id="ARBA00022801"/>
    </source>
</evidence>
<feature type="active site" description="Charge relay system" evidence="10">
    <location>
        <position position="38"/>
    </location>
</feature>
<reference evidence="16" key="1">
    <citation type="submission" date="2021-01" db="UniProtKB">
        <authorList>
            <consortium name="EnsemblMetazoa"/>
        </authorList>
    </citation>
    <scope>IDENTIFICATION</scope>
</reference>
<evidence type="ECO:0000256" key="5">
    <source>
        <dbReference type="ARBA" id="ARBA00022438"/>
    </source>
</evidence>
<dbReference type="InterPro" id="IPR022229">
    <property type="entry name" value="TPPII_Ig-like-2"/>
</dbReference>
<comment type="catalytic activity">
    <reaction evidence="1">
        <text>Release of an N-terminal tripeptide from a polypeptide.</text>
        <dbReference type="EC" id="3.4.14.10"/>
    </reaction>
</comment>
<organism evidence="16 17">
    <name type="scientific">Clytia hemisphaerica</name>
    <dbReference type="NCBI Taxonomy" id="252671"/>
    <lineage>
        <taxon>Eukaryota</taxon>
        <taxon>Metazoa</taxon>
        <taxon>Cnidaria</taxon>
        <taxon>Hydrozoa</taxon>
        <taxon>Hydroidolina</taxon>
        <taxon>Leptothecata</taxon>
        <taxon>Obeliida</taxon>
        <taxon>Clytiidae</taxon>
        <taxon>Clytia</taxon>
    </lineage>
</organism>
<evidence type="ECO:0000256" key="11">
    <source>
        <dbReference type="SAM" id="MobiDB-lite"/>
    </source>
</evidence>
<dbReference type="EC" id="3.4.14.10" evidence="3"/>
<feature type="domain" description="Tripeptidyl peptidase II second Ig-like" evidence="13">
    <location>
        <begin position="784"/>
        <end position="970"/>
    </location>
</feature>
<dbReference type="Pfam" id="PF12580">
    <property type="entry name" value="TPPII"/>
    <property type="match status" value="1"/>
</dbReference>
<dbReference type="PANTHER" id="PTHR43806:SF14">
    <property type="entry name" value="TRIPEPTIDYL-PEPTIDASE 2"/>
    <property type="match status" value="1"/>
</dbReference>
<dbReference type="SUPFAM" id="SSF52743">
    <property type="entry name" value="Subtilisin-like"/>
    <property type="match status" value="1"/>
</dbReference>
<evidence type="ECO:0000259" key="15">
    <source>
        <dbReference type="Pfam" id="PF21316"/>
    </source>
</evidence>
<keyword evidence="5" id="KW-0031">Aminopeptidase</keyword>
<dbReference type="AlphaFoldDB" id="A0A7M5TS40"/>
<keyword evidence="17" id="KW-1185">Reference proteome</keyword>
<evidence type="ECO:0000256" key="1">
    <source>
        <dbReference type="ARBA" id="ARBA00001910"/>
    </source>
</evidence>
<evidence type="ECO:0000256" key="2">
    <source>
        <dbReference type="ARBA" id="ARBA00011073"/>
    </source>
</evidence>
<dbReference type="PRINTS" id="PR00723">
    <property type="entry name" value="SUBTILISIN"/>
</dbReference>
<dbReference type="InterPro" id="IPR034051">
    <property type="entry name" value="TPP_II_domain"/>
</dbReference>
<evidence type="ECO:0000259" key="12">
    <source>
        <dbReference type="Pfam" id="PF00082"/>
    </source>
</evidence>
<keyword evidence="7 10" id="KW-0378">Hydrolase</keyword>
<dbReference type="Pfam" id="PF21223">
    <property type="entry name" value="TPPII_Ig-like-1"/>
    <property type="match status" value="1"/>
</dbReference>
<dbReference type="Proteomes" id="UP000594262">
    <property type="component" value="Unplaced"/>
</dbReference>
<dbReference type="InterPro" id="IPR048384">
    <property type="entry name" value="TPPII_GBD"/>
</dbReference>
<keyword evidence="8 10" id="KW-0720">Serine protease</keyword>
<dbReference type="OrthoDB" id="10256524at2759"/>
<comment type="similarity">
    <text evidence="2 10">Belongs to the peptidase S8 family.</text>
</comment>
<dbReference type="InterPro" id="IPR046939">
    <property type="entry name" value="TPPII_C_sf"/>
</dbReference>
<evidence type="ECO:0000259" key="13">
    <source>
        <dbReference type="Pfam" id="PF12580"/>
    </source>
</evidence>
<dbReference type="InterPro" id="IPR023828">
    <property type="entry name" value="Peptidase_S8_Ser-AS"/>
</dbReference>
<evidence type="ECO:0000256" key="10">
    <source>
        <dbReference type="PROSITE-ProRule" id="PRU01240"/>
    </source>
</evidence>
<dbReference type="GO" id="GO:0004252">
    <property type="term" value="F:serine-type endopeptidase activity"/>
    <property type="evidence" value="ECO:0007669"/>
    <property type="project" value="UniProtKB-UniRule"/>
</dbReference>
<evidence type="ECO:0000313" key="16">
    <source>
        <dbReference type="EnsemblMetazoa" id="CLYHEMP000971.1"/>
    </source>
</evidence>
<dbReference type="Pfam" id="PF00082">
    <property type="entry name" value="Peptidase_S8"/>
    <property type="match status" value="1"/>
</dbReference>
<dbReference type="GO" id="GO:0004177">
    <property type="term" value="F:aminopeptidase activity"/>
    <property type="evidence" value="ECO:0007669"/>
    <property type="project" value="UniProtKB-KW"/>
</dbReference>
<feature type="domain" description="Peptidase S8/S53" evidence="12">
    <location>
        <begin position="29"/>
        <end position="498"/>
    </location>
</feature>
<dbReference type="Gene3D" id="2.60.40.3170">
    <property type="match status" value="1"/>
</dbReference>
<name>A0A7M5TS40_9CNID</name>
<dbReference type="GO" id="GO:0008240">
    <property type="term" value="F:tripeptidyl-peptidase activity"/>
    <property type="evidence" value="ECO:0007669"/>
    <property type="project" value="UniProtKB-EC"/>
</dbReference>
<evidence type="ECO:0000313" key="17">
    <source>
        <dbReference type="Proteomes" id="UP000594262"/>
    </source>
</evidence>
<evidence type="ECO:0000256" key="4">
    <source>
        <dbReference type="ARBA" id="ARBA00020244"/>
    </source>
</evidence>
<dbReference type="GO" id="GO:0006508">
    <property type="term" value="P:proteolysis"/>
    <property type="evidence" value="ECO:0007669"/>
    <property type="project" value="UniProtKB-KW"/>
</dbReference>
<dbReference type="FunFam" id="3.40.50.200:FF:000003">
    <property type="entry name" value="Tripeptidyl peptidase 2"/>
    <property type="match status" value="1"/>
</dbReference>
<dbReference type="InterPro" id="IPR048383">
    <property type="entry name" value="TPPII_Ig-like-1"/>
</dbReference>
<dbReference type="EnsemblMetazoa" id="CLYHEMT000971.1">
    <property type="protein sequence ID" value="CLYHEMP000971.1"/>
    <property type="gene ID" value="CLYHEMG000971"/>
</dbReference>
<sequence>MEDFPVHGLLPKRETQIESFLRKYPEYNGDGVLIAIFDSGIDPGAPGLERTPKGERKIVDIIDCSGSGDVDTSTVVKVDAEDNTITGITGRKLTVPSSWNNPSGDFYVGCKRLYSLFPTTPRRRVKKEFKEDEWDPAQQLALSKASANLLEEETKQGSTTKTEDQKLQLDDLKSTVECLKKFNEKYDDCGPVYDCVVFHNGEEWKACVDTTQTGKLENCQLMSSFHVNGEFGRFSDKDMVNYGLTVLDDGKRLSIVTNSSSHGTHVASISSAYFEDKPELNGVAPGAKIISMQIGDNRVDGMETGTALIRALKCAVDRKVDVINLSYGESSKWANSGRVIEMMNKIVAEHNIIFMSSAGNNGPALSTVGAPGGTSEFVIGVGAYVSPDMMAAEYSMPEKLPGNQYTWSSTGPSVDGALGVCITAPGGAITSVPNWTLSKSQLMNGTSMSSPNATGGVAVLLSALNKEGIPHSPRSIRRALENTASKIDGLSNLVQGYGLLQVEKAFEFMKEWVAADKCANHIFYQIRTMEGKRGLYLREYKDHNIPEKQTVIITPKFHKNTDNNLKIEFNLNLSLVATQSWVICPAHLNLQNKERGLVIEVRKAGLTQGVHYAEVHAFDTENINMGPVFRIPVTVVIPENINRLLPTTTEFDLGKLSYRPGQRLRKFFFVPHGATWAELVLSSDEKETDFRYIVHAVQLMADTAFIAYEFDKFLTVKANGTDNKMIFKVKGGSTMELCISRYWNLPGDSTLEGKLSFHGLKPDCGRIHMDGNQNYCRLNVTNEMSMEQISPKATLTHHVIPVAPKENVIRPLGEQDLLPDNEQIYSLEMTYNFNMAKAGEIIPMAPQFHDLLYENKYESQLWMLYDSNKYLIRSGDAFPIKYNYTCKVDKGDHVLRMQIRHSDLPSLEALKDMPIHLQVKLASNISCDVFSSRQDLLNKQKKFKEMTLNKEAFQPVYIAAPAEDKFPKGFKPGHKLIGTVSFSSTADKQSKYPFSMSAPQSKNSAEKKENKPEKSLEEQYANGMDEFFAQWFPKLLDSAMEKDIMERFTGSLTAQEAVLNALDSSKERMKNLKKITEAAQKILADIDSEKLLSYFGAKAHQTDEQIKLKEQMDKEKASYINATYKLGLAISDGLLEARQSEVPTEEAEFSIERLNECYHNLAKFVDSSDAKMQLLSARHGVAHGHYGRALKALLNHIDENGHTKEMASKVIEMVQKLGFAHIEEYLNKWQQVRFPNSYELF</sequence>
<feature type="domain" description="Tripeptidyl-peptidase II galactose-binding" evidence="15">
    <location>
        <begin position="658"/>
        <end position="744"/>
    </location>
</feature>
<evidence type="ECO:0000256" key="6">
    <source>
        <dbReference type="ARBA" id="ARBA00022670"/>
    </source>
</evidence>
<evidence type="ECO:0000256" key="8">
    <source>
        <dbReference type="ARBA" id="ARBA00022825"/>
    </source>
</evidence>
<accession>A0A7M5TS40</accession>
<dbReference type="Gene3D" id="3.40.50.200">
    <property type="entry name" value="Peptidase S8/S53 domain"/>
    <property type="match status" value="2"/>
</dbReference>
<feature type="region of interest" description="Disordered" evidence="11">
    <location>
        <begin position="991"/>
        <end position="1016"/>
    </location>
</feature>
<feature type="domain" description="Tripeptidyl-peptidase II first Ig-like" evidence="14">
    <location>
        <begin position="525"/>
        <end position="636"/>
    </location>
</feature>
<dbReference type="InterPro" id="IPR015500">
    <property type="entry name" value="Peptidase_S8_subtilisin-rel"/>
</dbReference>
<feature type="active site" description="Charge relay system" evidence="10">
    <location>
        <position position="447"/>
    </location>
</feature>
<dbReference type="RefSeq" id="XP_066922123.1">
    <property type="nucleotide sequence ID" value="XM_067066022.1"/>
</dbReference>
<dbReference type="CDD" id="cd04857">
    <property type="entry name" value="Peptidases_S8_Tripeptidyl_Aminopeptidase_II"/>
    <property type="match status" value="1"/>
</dbReference>
<evidence type="ECO:0000256" key="9">
    <source>
        <dbReference type="ARBA" id="ARBA00032232"/>
    </source>
</evidence>
<proteinExistence type="inferred from homology"/>
<dbReference type="InterPro" id="IPR036852">
    <property type="entry name" value="Peptidase_S8/S53_dom_sf"/>
</dbReference>
<evidence type="ECO:0000259" key="14">
    <source>
        <dbReference type="Pfam" id="PF21223"/>
    </source>
</evidence>
<dbReference type="PANTHER" id="PTHR43806">
    <property type="entry name" value="PEPTIDASE S8"/>
    <property type="match status" value="1"/>
</dbReference>